<sequence length="18" mass="1984">MKNFSFDMDSGPPQKSAP</sequence>
<evidence type="ECO:0000313" key="1">
    <source>
        <dbReference type="EMBL" id="JAE39557.1"/>
    </source>
</evidence>
<dbReference type="EMBL" id="GBRH01158339">
    <property type="protein sequence ID" value="JAE39557.1"/>
    <property type="molecule type" value="Transcribed_RNA"/>
</dbReference>
<proteinExistence type="predicted"/>
<protein>
    <submittedName>
        <fullName evidence="1">Uncharacterized protein</fullName>
    </submittedName>
</protein>
<reference evidence="1" key="2">
    <citation type="journal article" date="2015" name="Data Brief">
        <title>Shoot transcriptome of the giant reed, Arundo donax.</title>
        <authorList>
            <person name="Barrero R.A."/>
            <person name="Guerrero F.D."/>
            <person name="Moolhuijzen P."/>
            <person name="Goolsby J.A."/>
            <person name="Tidwell J."/>
            <person name="Bellgard S.E."/>
            <person name="Bellgard M.I."/>
        </authorList>
    </citation>
    <scope>NUCLEOTIDE SEQUENCE</scope>
    <source>
        <tissue evidence="1">Shoot tissue taken approximately 20 cm above the soil surface</tissue>
    </source>
</reference>
<organism evidence="1">
    <name type="scientific">Arundo donax</name>
    <name type="common">Giant reed</name>
    <name type="synonym">Donax arundinaceus</name>
    <dbReference type="NCBI Taxonomy" id="35708"/>
    <lineage>
        <taxon>Eukaryota</taxon>
        <taxon>Viridiplantae</taxon>
        <taxon>Streptophyta</taxon>
        <taxon>Embryophyta</taxon>
        <taxon>Tracheophyta</taxon>
        <taxon>Spermatophyta</taxon>
        <taxon>Magnoliopsida</taxon>
        <taxon>Liliopsida</taxon>
        <taxon>Poales</taxon>
        <taxon>Poaceae</taxon>
        <taxon>PACMAD clade</taxon>
        <taxon>Arundinoideae</taxon>
        <taxon>Arundineae</taxon>
        <taxon>Arundo</taxon>
    </lineage>
</organism>
<name>A0A0A9HS58_ARUDO</name>
<dbReference type="AlphaFoldDB" id="A0A0A9HS58"/>
<reference evidence="1" key="1">
    <citation type="submission" date="2014-09" db="EMBL/GenBank/DDBJ databases">
        <authorList>
            <person name="Magalhaes I.L.F."/>
            <person name="Oliveira U."/>
            <person name="Santos F.R."/>
            <person name="Vidigal T.H.D.A."/>
            <person name="Brescovit A.D."/>
            <person name="Santos A.J."/>
        </authorList>
    </citation>
    <scope>NUCLEOTIDE SEQUENCE</scope>
    <source>
        <tissue evidence="1">Shoot tissue taken approximately 20 cm above the soil surface</tissue>
    </source>
</reference>
<accession>A0A0A9HS58</accession>